<evidence type="ECO:0000256" key="2">
    <source>
        <dbReference type="SAM" id="Phobius"/>
    </source>
</evidence>
<organism evidence="3 4">
    <name type="scientific">Amycolatopsis minnesotensis</name>
    <dbReference type="NCBI Taxonomy" id="337894"/>
    <lineage>
        <taxon>Bacteria</taxon>
        <taxon>Bacillati</taxon>
        <taxon>Actinomycetota</taxon>
        <taxon>Actinomycetes</taxon>
        <taxon>Pseudonocardiales</taxon>
        <taxon>Pseudonocardiaceae</taxon>
        <taxon>Amycolatopsis</taxon>
    </lineage>
</organism>
<dbReference type="EMBL" id="BAAANN010000007">
    <property type="protein sequence ID" value="GAA1952692.1"/>
    <property type="molecule type" value="Genomic_DNA"/>
</dbReference>
<evidence type="ECO:0000313" key="4">
    <source>
        <dbReference type="Proteomes" id="UP001501116"/>
    </source>
</evidence>
<evidence type="ECO:0000313" key="3">
    <source>
        <dbReference type="EMBL" id="GAA1952692.1"/>
    </source>
</evidence>
<dbReference type="RefSeq" id="WP_344416412.1">
    <property type="nucleotide sequence ID" value="NZ_BAAANN010000007.1"/>
</dbReference>
<feature type="compositionally biased region" description="Basic and acidic residues" evidence="1">
    <location>
        <begin position="190"/>
        <end position="203"/>
    </location>
</feature>
<feature type="transmembrane region" description="Helical" evidence="2">
    <location>
        <begin position="50"/>
        <end position="71"/>
    </location>
</feature>
<keyword evidence="4" id="KW-1185">Reference proteome</keyword>
<keyword evidence="2" id="KW-1133">Transmembrane helix</keyword>
<gene>
    <name evidence="3" type="ORF">GCM10009754_22230</name>
</gene>
<keyword evidence="2" id="KW-0812">Transmembrane</keyword>
<accession>A0ABP5BUA7</accession>
<reference evidence="4" key="1">
    <citation type="journal article" date="2019" name="Int. J. Syst. Evol. Microbiol.">
        <title>The Global Catalogue of Microorganisms (GCM) 10K type strain sequencing project: providing services to taxonomists for standard genome sequencing and annotation.</title>
        <authorList>
            <consortium name="The Broad Institute Genomics Platform"/>
            <consortium name="The Broad Institute Genome Sequencing Center for Infectious Disease"/>
            <person name="Wu L."/>
            <person name="Ma J."/>
        </authorList>
    </citation>
    <scope>NUCLEOTIDE SEQUENCE [LARGE SCALE GENOMIC DNA]</scope>
    <source>
        <strain evidence="4">JCM 14545</strain>
    </source>
</reference>
<sequence length="203" mass="21032">MVRVATRPRSGAEPDISFTDRTGIVAASVPTPRAPLPAERVPGSPKRKHGVLACAALAFVMAGWVAGTVFGGQSETRTTTQLADPSPALVEAPEAGSVPPRAPSAALEPMLPAPAPASVRVQRPQAPKATAAPPSSSTRKAPPQTVRPRVDTPPPAPKRNDPVGGPIEQMTRPWLDAAKSVLDGFMGGNDRARATGIRARDGR</sequence>
<keyword evidence="2" id="KW-0472">Membrane</keyword>
<name>A0ABP5BUA7_9PSEU</name>
<evidence type="ECO:0000256" key="1">
    <source>
        <dbReference type="SAM" id="MobiDB-lite"/>
    </source>
</evidence>
<feature type="region of interest" description="Disordered" evidence="1">
    <location>
        <begin position="90"/>
        <end position="203"/>
    </location>
</feature>
<dbReference type="Proteomes" id="UP001501116">
    <property type="component" value="Unassembled WGS sequence"/>
</dbReference>
<feature type="region of interest" description="Disordered" evidence="1">
    <location>
        <begin position="1"/>
        <end position="21"/>
    </location>
</feature>
<feature type="compositionally biased region" description="Low complexity" evidence="1">
    <location>
        <begin position="103"/>
        <end position="143"/>
    </location>
</feature>
<proteinExistence type="predicted"/>
<comment type="caution">
    <text evidence="3">The sequence shown here is derived from an EMBL/GenBank/DDBJ whole genome shotgun (WGS) entry which is preliminary data.</text>
</comment>
<protein>
    <submittedName>
        <fullName evidence="3">Uncharacterized protein</fullName>
    </submittedName>
</protein>